<keyword evidence="5 9" id="KW-0408">Iron</keyword>
<dbReference type="InterPro" id="IPR013343">
    <property type="entry name" value="CRISPR-assoc_prot_Cas4"/>
</dbReference>
<accession>A0A1X7AHJ3</accession>
<dbReference type="NCBIfam" id="TIGR00372">
    <property type="entry name" value="cas4"/>
    <property type="match status" value="1"/>
</dbReference>
<dbReference type="Proteomes" id="UP000196573">
    <property type="component" value="Unassembled WGS sequence"/>
</dbReference>
<comment type="similarity">
    <text evidence="9">Belongs to the CRISPR-associated exonuclease Cas4 family.</text>
</comment>
<dbReference type="Pfam" id="PF12705">
    <property type="entry name" value="PDDEXK_1"/>
    <property type="match status" value="1"/>
</dbReference>
<evidence type="ECO:0000256" key="2">
    <source>
        <dbReference type="ARBA" id="ARBA00022723"/>
    </source>
</evidence>
<dbReference type="GO" id="GO:0046872">
    <property type="term" value="F:metal ion binding"/>
    <property type="evidence" value="ECO:0007669"/>
    <property type="project" value="UniProtKB-KW"/>
</dbReference>
<protein>
    <recommendedName>
        <fullName evidence="9">CRISPR-associated exonuclease Cas4</fullName>
        <ecNumber evidence="9">3.1.12.1</ecNumber>
    </recommendedName>
</protein>
<keyword evidence="1 9" id="KW-0540">Nuclease</keyword>
<dbReference type="OrthoDB" id="9803119at2"/>
<dbReference type="GO" id="GO:0004527">
    <property type="term" value="F:exonuclease activity"/>
    <property type="evidence" value="ECO:0007669"/>
    <property type="project" value="UniProtKB-KW"/>
</dbReference>
<reference evidence="11 12" key="1">
    <citation type="submission" date="2017-03" db="EMBL/GenBank/DDBJ databases">
        <authorList>
            <person name="Afonso C.L."/>
            <person name="Miller P.J."/>
            <person name="Scott M.A."/>
            <person name="Spackman E."/>
            <person name="Goraichik I."/>
            <person name="Dimitrov K.M."/>
            <person name="Suarez D.L."/>
            <person name="Swayne D.E."/>
        </authorList>
    </citation>
    <scope>NUCLEOTIDE SEQUENCE [LARGE SCALE GENOMIC DNA]</scope>
    <source>
        <strain evidence="11">SB41UT1</strain>
    </source>
</reference>
<dbReference type="GO" id="GO:0051607">
    <property type="term" value="P:defense response to virus"/>
    <property type="evidence" value="ECO:0007669"/>
    <property type="project" value="UniProtKB-KW"/>
</dbReference>
<keyword evidence="8 9" id="KW-0464">Manganese</keyword>
<proteinExistence type="inferred from homology"/>
<evidence type="ECO:0000256" key="6">
    <source>
        <dbReference type="ARBA" id="ARBA00023014"/>
    </source>
</evidence>
<comment type="cofactor">
    <cofactor evidence="9">
        <name>Mg(2+)</name>
        <dbReference type="ChEBI" id="CHEBI:18420"/>
    </cofactor>
    <cofactor evidence="9">
        <name>Mn(2+)</name>
        <dbReference type="ChEBI" id="CHEBI:29035"/>
    </cofactor>
    <text evidence="9">Mg(2+) or Mn(2+) required for ssDNA cleavage activity.</text>
</comment>
<keyword evidence="3 9" id="KW-0378">Hydrolase</keyword>
<gene>
    <name evidence="11" type="ORF">EHSB41UT_01527</name>
</gene>
<dbReference type="EMBL" id="FWPT01000003">
    <property type="protein sequence ID" value="SMA42928.1"/>
    <property type="molecule type" value="Genomic_DNA"/>
</dbReference>
<comment type="function">
    <text evidence="9">CRISPR (clustered regularly interspaced short palindromic repeat) is an adaptive immune system that provides protection against mobile genetic elements (viruses, transposable elements and conjugative plasmids). CRISPR clusters contain sequences complementary to antecedent mobile elements and target invading nucleic acids. CRISPR clusters are transcribed and processed into CRISPR RNA (crRNA).</text>
</comment>
<evidence type="ECO:0000313" key="12">
    <source>
        <dbReference type="Proteomes" id="UP000196573"/>
    </source>
</evidence>
<dbReference type="Gene3D" id="3.90.320.10">
    <property type="match status" value="1"/>
</dbReference>
<dbReference type="InterPro" id="IPR038726">
    <property type="entry name" value="PDDEXK_AddAB-type"/>
</dbReference>
<keyword evidence="2 9" id="KW-0479">Metal-binding</keyword>
<keyword evidence="6 9" id="KW-0411">Iron-sulfur</keyword>
<keyword evidence="4 9" id="KW-0269">Exonuclease</keyword>
<evidence type="ECO:0000256" key="9">
    <source>
        <dbReference type="RuleBase" id="RU365022"/>
    </source>
</evidence>
<keyword evidence="7 9" id="KW-0051">Antiviral defense</keyword>
<evidence type="ECO:0000259" key="10">
    <source>
        <dbReference type="Pfam" id="PF12705"/>
    </source>
</evidence>
<name>A0A1X7AHJ3_9GAMM</name>
<evidence type="ECO:0000256" key="7">
    <source>
        <dbReference type="ARBA" id="ARBA00023118"/>
    </source>
</evidence>
<comment type="cofactor">
    <cofactor evidence="9">
        <name>iron-sulfur cluster</name>
        <dbReference type="ChEBI" id="CHEBI:30408"/>
    </cofactor>
</comment>
<evidence type="ECO:0000256" key="5">
    <source>
        <dbReference type="ARBA" id="ARBA00023004"/>
    </source>
</evidence>
<dbReference type="RefSeq" id="WP_087108489.1">
    <property type="nucleotide sequence ID" value="NZ_CBCSCN010000008.1"/>
</dbReference>
<evidence type="ECO:0000256" key="4">
    <source>
        <dbReference type="ARBA" id="ARBA00022839"/>
    </source>
</evidence>
<keyword evidence="12" id="KW-1185">Reference proteome</keyword>
<dbReference type="InterPro" id="IPR011604">
    <property type="entry name" value="PDDEXK-like_dom_sf"/>
</dbReference>
<dbReference type="EC" id="3.1.12.1" evidence="9"/>
<dbReference type="AlphaFoldDB" id="A0A1X7AHJ3"/>
<dbReference type="GO" id="GO:0051536">
    <property type="term" value="F:iron-sulfur cluster binding"/>
    <property type="evidence" value="ECO:0007669"/>
    <property type="project" value="UniProtKB-KW"/>
</dbReference>
<feature type="domain" description="PD-(D/E)XK endonuclease-like" evidence="10">
    <location>
        <begin position="55"/>
        <end position="192"/>
    </location>
</feature>
<evidence type="ECO:0000256" key="3">
    <source>
        <dbReference type="ARBA" id="ARBA00022801"/>
    </source>
</evidence>
<sequence>MTSSNSLPIRHLRQFLFCPRIPWLQEVAAMQPLRPIWVTQGQGYHARQEFLSRRRKLSRYSTEDAELLFDQPVGCENPSIHGRIDLVLKGKDRVQIVEFKLGEGKPVPGQILQAAAYAIAAEQTFALPCPEFFVATGKKAKVHHYYLTAERRQEVADKVTQIQQTLADSVLPESSAQSNTQCSSCEYLNTCNDRD</sequence>
<evidence type="ECO:0000256" key="8">
    <source>
        <dbReference type="ARBA" id="ARBA00023211"/>
    </source>
</evidence>
<evidence type="ECO:0000256" key="1">
    <source>
        <dbReference type="ARBA" id="ARBA00022722"/>
    </source>
</evidence>
<evidence type="ECO:0000313" key="11">
    <source>
        <dbReference type="EMBL" id="SMA42928.1"/>
    </source>
</evidence>
<organism evidence="11 12">
    <name type="scientific">Parendozoicomonas haliclonae</name>
    <dbReference type="NCBI Taxonomy" id="1960125"/>
    <lineage>
        <taxon>Bacteria</taxon>
        <taxon>Pseudomonadati</taxon>
        <taxon>Pseudomonadota</taxon>
        <taxon>Gammaproteobacteria</taxon>
        <taxon>Oceanospirillales</taxon>
        <taxon>Endozoicomonadaceae</taxon>
        <taxon>Parendozoicomonas</taxon>
    </lineage>
</organism>